<proteinExistence type="predicted"/>
<dbReference type="EMBL" id="CP024985">
    <property type="protein sequence ID" value="ATZ27235.1"/>
    <property type="molecule type" value="Genomic_DNA"/>
</dbReference>
<dbReference type="KEGG" id="slx:SLAV_27220"/>
<sequence>MRAGGGCAHLIPRHDVSMPGFLLRACLLLAVEAGAAFLLRDPGAPWIPVLLGVFVLGSAVPQGTSAEFAGRFLVAAVAVGAALAGAAAWAAYDRPEAGPDGWAAQSATAVLLLFQTATLMRLSRRTRR</sequence>
<gene>
    <name evidence="1" type="ORF">SLAV_27220</name>
</gene>
<keyword evidence="2" id="KW-1185">Reference proteome</keyword>
<dbReference type="AlphaFoldDB" id="A0A2K8PNP3"/>
<accession>A0A2K8PNP3</accession>
<evidence type="ECO:0000313" key="2">
    <source>
        <dbReference type="Proteomes" id="UP000231791"/>
    </source>
</evidence>
<dbReference type="Proteomes" id="UP000231791">
    <property type="component" value="Chromosome"/>
</dbReference>
<evidence type="ECO:0000313" key="1">
    <source>
        <dbReference type="EMBL" id="ATZ27235.1"/>
    </source>
</evidence>
<organism evidence="1 2">
    <name type="scientific">Streptomyces lavendulae subsp. lavendulae</name>
    <dbReference type="NCBI Taxonomy" id="58340"/>
    <lineage>
        <taxon>Bacteria</taxon>
        <taxon>Bacillati</taxon>
        <taxon>Actinomycetota</taxon>
        <taxon>Actinomycetes</taxon>
        <taxon>Kitasatosporales</taxon>
        <taxon>Streptomycetaceae</taxon>
        <taxon>Streptomyces</taxon>
    </lineage>
</organism>
<name>A0A2K8PNP3_STRLA</name>
<reference evidence="1 2" key="1">
    <citation type="submission" date="2017-11" db="EMBL/GenBank/DDBJ databases">
        <title>Complete genome sequence of Streptomyces lavendulae subsp. lavendulae CCM 3239 (formerly 'Streptomyces aureofaciens CCM 3239'), the producer of the angucycline-type antibiotic auricin.</title>
        <authorList>
            <person name="Busche T."/>
            <person name="Novakova R."/>
            <person name="Al'Dilaimi A."/>
            <person name="Homerova D."/>
            <person name="Feckova L."/>
            <person name="Rezuchova B."/>
            <person name="Mingyar E."/>
            <person name="Csolleiova D."/>
            <person name="Bekeova C."/>
            <person name="Winkler A."/>
            <person name="Sevcikova B."/>
            <person name="Kalinowski J."/>
            <person name="Kormanec J."/>
            <person name="Ruckert C."/>
        </authorList>
    </citation>
    <scope>NUCLEOTIDE SEQUENCE [LARGE SCALE GENOMIC DNA]</scope>
    <source>
        <strain evidence="1 2">CCM 3239</strain>
    </source>
</reference>
<protein>
    <submittedName>
        <fullName evidence="1">Uncharacterized protein</fullName>
    </submittedName>
</protein>